<dbReference type="InterPro" id="IPR007165">
    <property type="entry name" value="Phage_holin_4_2"/>
</dbReference>
<evidence type="ECO:0000256" key="1">
    <source>
        <dbReference type="SAM" id="Phobius"/>
    </source>
</evidence>
<keyword evidence="1" id="KW-0812">Transmembrane</keyword>
<feature type="transmembrane region" description="Helical" evidence="1">
    <location>
        <begin position="54"/>
        <end position="78"/>
    </location>
</feature>
<organism evidence="2 3">
    <name type="scientific">Candidatus Polarisedimenticola svalbardensis</name>
    <dbReference type="NCBI Taxonomy" id="2886004"/>
    <lineage>
        <taxon>Bacteria</taxon>
        <taxon>Pseudomonadati</taxon>
        <taxon>Acidobacteriota</taxon>
        <taxon>Candidatus Polarisedimenticolia</taxon>
        <taxon>Candidatus Polarisedimenticolales</taxon>
        <taxon>Candidatus Polarisedimenticolaceae</taxon>
        <taxon>Candidatus Polarisedimenticola</taxon>
    </lineage>
</organism>
<dbReference type="PANTHER" id="PTHR37309:SF1">
    <property type="entry name" value="SLR0284 PROTEIN"/>
    <property type="match status" value="1"/>
</dbReference>
<accession>A0A8J6XUU9</accession>
<feature type="transmembrane region" description="Helical" evidence="1">
    <location>
        <begin position="90"/>
        <end position="110"/>
    </location>
</feature>
<name>A0A8J6XUU9_9BACT</name>
<feature type="transmembrane region" description="Helical" evidence="1">
    <location>
        <begin position="29"/>
        <end position="47"/>
    </location>
</feature>
<dbReference type="EMBL" id="JACXWD010000007">
    <property type="protein sequence ID" value="MBD3867206.1"/>
    <property type="molecule type" value="Genomic_DNA"/>
</dbReference>
<gene>
    <name evidence="2" type="ORF">IFK94_03690</name>
</gene>
<protein>
    <submittedName>
        <fullName evidence="2">Phage holin family protein</fullName>
    </submittedName>
</protein>
<keyword evidence="1" id="KW-1133">Transmembrane helix</keyword>
<evidence type="ECO:0000313" key="2">
    <source>
        <dbReference type="EMBL" id="MBD3867206.1"/>
    </source>
</evidence>
<dbReference type="AlphaFoldDB" id="A0A8J6XUU9"/>
<proteinExistence type="predicted"/>
<evidence type="ECO:0000313" key="3">
    <source>
        <dbReference type="Proteomes" id="UP000648239"/>
    </source>
</evidence>
<reference evidence="2 3" key="1">
    <citation type="submission" date="2020-08" db="EMBL/GenBank/DDBJ databases">
        <title>Acidobacteriota in marine sediments use diverse sulfur dissimilation pathways.</title>
        <authorList>
            <person name="Wasmund K."/>
        </authorList>
    </citation>
    <scope>NUCLEOTIDE SEQUENCE [LARGE SCALE GENOMIC DNA]</scope>
    <source>
        <strain evidence="2">MAG AM4</strain>
    </source>
</reference>
<dbReference type="PANTHER" id="PTHR37309">
    <property type="entry name" value="SLR0284 PROTEIN"/>
    <property type="match status" value="1"/>
</dbReference>
<dbReference type="Pfam" id="PF04020">
    <property type="entry name" value="Phage_holin_4_2"/>
    <property type="match status" value="1"/>
</dbReference>
<keyword evidence="1" id="KW-0472">Membrane</keyword>
<sequence>MVRFLMHFVVVALGLAAATKIVPGVQVDSLTTLLIAALVLGFVNAVIRPILTFLTLPITCLTLGLFYLVVNGLAFTLAAYVVPGFHVESFGYAILGALVVSVVSWFIGLFGDDRKK</sequence>
<comment type="caution">
    <text evidence="2">The sequence shown here is derived from an EMBL/GenBank/DDBJ whole genome shotgun (WGS) entry which is preliminary data.</text>
</comment>
<dbReference type="Proteomes" id="UP000648239">
    <property type="component" value="Unassembled WGS sequence"/>
</dbReference>